<gene>
    <name evidence="1" type="ORF">GCM10007927_21230</name>
</gene>
<reference evidence="1" key="2">
    <citation type="submission" date="2023-01" db="EMBL/GenBank/DDBJ databases">
        <title>Draft genome sequence of Sulfitobacter pacificus strain NBRC 109915.</title>
        <authorList>
            <person name="Sun Q."/>
            <person name="Mori K."/>
        </authorList>
    </citation>
    <scope>NUCLEOTIDE SEQUENCE</scope>
    <source>
        <strain evidence="1">NBRC 109915</strain>
    </source>
</reference>
<comment type="caution">
    <text evidence="1">The sequence shown here is derived from an EMBL/GenBank/DDBJ whole genome shotgun (WGS) entry which is preliminary data.</text>
</comment>
<sequence length="82" mass="8955">MEIARHGRVIQAQFGTHVGEAFGGRRLAKDLLGHVAGQQHCAAENKDGCCEEEHQAQRNALGYQFYNGVHDPAALKRPSTSI</sequence>
<dbReference type="Proteomes" id="UP001161388">
    <property type="component" value="Unassembled WGS sequence"/>
</dbReference>
<proteinExistence type="predicted"/>
<name>A0ABQ5VJQ4_9RHOB</name>
<evidence type="ECO:0000313" key="2">
    <source>
        <dbReference type="Proteomes" id="UP001161388"/>
    </source>
</evidence>
<accession>A0ABQ5VJQ4</accession>
<protein>
    <submittedName>
        <fullName evidence="1">Uncharacterized protein</fullName>
    </submittedName>
</protein>
<dbReference type="EMBL" id="BSNL01000001">
    <property type="protein sequence ID" value="GLQ27320.1"/>
    <property type="molecule type" value="Genomic_DNA"/>
</dbReference>
<organism evidence="1 2">
    <name type="scientific">Sulfitobacter pacificus</name>
    <dbReference type="NCBI Taxonomy" id="1499314"/>
    <lineage>
        <taxon>Bacteria</taxon>
        <taxon>Pseudomonadati</taxon>
        <taxon>Pseudomonadota</taxon>
        <taxon>Alphaproteobacteria</taxon>
        <taxon>Rhodobacterales</taxon>
        <taxon>Roseobacteraceae</taxon>
        <taxon>Sulfitobacter</taxon>
    </lineage>
</organism>
<keyword evidence="2" id="KW-1185">Reference proteome</keyword>
<evidence type="ECO:0000313" key="1">
    <source>
        <dbReference type="EMBL" id="GLQ27320.1"/>
    </source>
</evidence>
<reference evidence="1" key="1">
    <citation type="journal article" date="2014" name="Int. J. Syst. Evol. Microbiol.">
        <title>Complete genome of a new Firmicutes species belonging to the dominant human colonic microbiota ('Ruminococcus bicirculans') reveals two chromosomes and a selective capacity to utilize plant glucans.</title>
        <authorList>
            <consortium name="NISC Comparative Sequencing Program"/>
            <person name="Wegmann U."/>
            <person name="Louis P."/>
            <person name="Goesmann A."/>
            <person name="Henrissat B."/>
            <person name="Duncan S.H."/>
            <person name="Flint H.J."/>
        </authorList>
    </citation>
    <scope>NUCLEOTIDE SEQUENCE</scope>
    <source>
        <strain evidence="1">NBRC 109915</strain>
    </source>
</reference>